<keyword evidence="3" id="KW-1185">Reference proteome</keyword>
<feature type="region of interest" description="Disordered" evidence="1">
    <location>
        <begin position="1"/>
        <end position="21"/>
    </location>
</feature>
<reference evidence="2" key="1">
    <citation type="submission" date="2021-02" db="EMBL/GenBank/DDBJ databases">
        <authorList>
            <person name="Nowell W R."/>
        </authorList>
    </citation>
    <scope>NUCLEOTIDE SEQUENCE</scope>
</reference>
<evidence type="ECO:0000313" key="3">
    <source>
        <dbReference type="Proteomes" id="UP000663866"/>
    </source>
</evidence>
<protein>
    <submittedName>
        <fullName evidence="2">Uncharacterized protein</fullName>
    </submittedName>
</protein>
<sequence>MRHVAQFPSLQTHYEPMNKSQ</sequence>
<gene>
    <name evidence="2" type="ORF">OVN521_LOCUS31212</name>
</gene>
<accession>A0A820HM34</accession>
<comment type="caution">
    <text evidence="2">The sequence shown here is derived from an EMBL/GenBank/DDBJ whole genome shotgun (WGS) entry which is preliminary data.</text>
</comment>
<proteinExistence type="predicted"/>
<evidence type="ECO:0000313" key="2">
    <source>
        <dbReference type="EMBL" id="CAF4298412.1"/>
    </source>
</evidence>
<dbReference type="EMBL" id="CAJOBG010014304">
    <property type="protein sequence ID" value="CAF4298412.1"/>
    <property type="molecule type" value="Genomic_DNA"/>
</dbReference>
<feature type="non-terminal residue" evidence="2">
    <location>
        <position position="21"/>
    </location>
</feature>
<dbReference type="AlphaFoldDB" id="A0A820HM34"/>
<name>A0A820HM34_9BILA</name>
<dbReference type="Proteomes" id="UP000663866">
    <property type="component" value="Unassembled WGS sequence"/>
</dbReference>
<feature type="compositionally biased region" description="Polar residues" evidence="1">
    <location>
        <begin position="8"/>
        <end position="21"/>
    </location>
</feature>
<evidence type="ECO:0000256" key="1">
    <source>
        <dbReference type="SAM" id="MobiDB-lite"/>
    </source>
</evidence>
<organism evidence="2 3">
    <name type="scientific">Rotaria magnacalcarata</name>
    <dbReference type="NCBI Taxonomy" id="392030"/>
    <lineage>
        <taxon>Eukaryota</taxon>
        <taxon>Metazoa</taxon>
        <taxon>Spiralia</taxon>
        <taxon>Gnathifera</taxon>
        <taxon>Rotifera</taxon>
        <taxon>Eurotatoria</taxon>
        <taxon>Bdelloidea</taxon>
        <taxon>Philodinida</taxon>
        <taxon>Philodinidae</taxon>
        <taxon>Rotaria</taxon>
    </lineage>
</organism>